<accession>A0A0F9AN85</accession>
<evidence type="ECO:0000256" key="1">
    <source>
        <dbReference type="SAM" id="MobiDB-lite"/>
    </source>
</evidence>
<sequence length="218" mass="24541">MKYTTITNLRSVCVVGAANLNICVGMIQIADMMLMGTQRCELRGIQAGGLTTFCVLLDTEAPIEIEPVEGGNLLLLSDSSDKPLPLDGGAKLRVTTQQGQELVLELLAEDYQNPKIEVRDIEAEKWSFGEDVDRELLKYWTGSGYPRIEWVDALGYRALLEGEREGERAKEAIKNAEQWIEGSRAYRARLEANSRELRDRLENEEGPQNPNYRGKYDD</sequence>
<comment type="caution">
    <text evidence="2">The sequence shown here is derived from an EMBL/GenBank/DDBJ whole genome shotgun (WGS) entry which is preliminary data.</text>
</comment>
<reference evidence="2" key="1">
    <citation type="journal article" date="2015" name="Nature">
        <title>Complex archaea that bridge the gap between prokaryotes and eukaryotes.</title>
        <authorList>
            <person name="Spang A."/>
            <person name="Saw J.H."/>
            <person name="Jorgensen S.L."/>
            <person name="Zaremba-Niedzwiedzka K."/>
            <person name="Martijn J."/>
            <person name="Lind A.E."/>
            <person name="van Eijk R."/>
            <person name="Schleper C."/>
            <person name="Guy L."/>
            <person name="Ettema T.J."/>
        </authorList>
    </citation>
    <scope>NUCLEOTIDE SEQUENCE</scope>
</reference>
<organism evidence="2">
    <name type="scientific">marine sediment metagenome</name>
    <dbReference type="NCBI Taxonomy" id="412755"/>
    <lineage>
        <taxon>unclassified sequences</taxon>
        <taxon>metagenomes</taxon>
        <taxon>ecological metagenomes</taxon>
    </lineage>
</organism>
<dbReference type="AlphaFoldDB" id="A0A0F9AN85"/>
<dbReference type="EMBL" id="LAZR01045073">
    <property type="protein sequence ID" value="KKK99740.1"/>
    <property type="molecule type" value="Genomic_DNA"/>
</dbReference>
<proteinExistence type="predicted"/>
<gene>
    <name evidence="2" type="ORF">LCGC14_2629720</name>
</gene>
<feature type="region of interest" description="Disordered" evidence="1">
    <location>
        <begin position="198"/>
        <end position="218"/>
    </location>
</feature>
<name>A0A0F9AN85_9ZZZZ</name>
<evidence type="ECO:0000313" key="2">
    <source>
        <dbReference type="EMBL" id="KKK99740.1"/>
    </source>
</evidence>
<protein>
    <submittedName>
        <fullName evidence="2">Uncharacterized protein</fullName>
    </submittedName>
</protein>